<gene>
    <name evidence="2" type="ORF">AFUS01_LOCUS951</name>
</gene>
<dbReference type="OrthoDB" id="10063592at2759"/>
<dbReference type="EMBL" id="CAJVCH010005129">
    <property type="protein sequence ID" value="CAG7656343.1"/>
    <property type="molecule type" value="Genomic_DNA"/>
</dbReference>
<dbReference type="AlphaFoldDB" id="A0A8J2NGG6"/>
<protein>
    <submittedName>
        <fullName evidence="2">Uncharacterized protein</fullName>
    </submittedName>
</protein>
<evidence type="ECO:0000313" key="2">
    <source>
        <dbReference type="EMBL" id="CAG7656343.1"/>
    </source>
</evidence>
<comment type="caution">
    <text evidence="2">The sequence shown here is derived from an EMBL/GenBank/DDBJ whole genome shotgun (WGS) entry which is preliminary data.</text>
</comment>
<evidence type="ECO:0000313" key="3">
    <source>
        <dbReference type="Proteomes" id="UP000708208"/>
    </source>
</evidence>
<name>A0A8J2NGG6_9HEXA</name>
<sequence length="500" mass="55725">MASYHQSTNKRLTVTNGLREIKNCPTGEQKAAHVELLLRRLYAKVDELEAVCKEEKDFFALLKRKGRKTVPKFDSQLMPRVVASQQRCAELAFNNLDVLKRSNRTSVRKVSATQIVKEKECPVGNGNRLGKSVDSHWNWNKTAHPVKEKAPDPVPVTSNEPLNVKENSWYGSLDRNVKKKKRGFLDRSRRHTKTVGSLAGLDTDNIEMLQPDEQYTFGLPPVDTKFDGDVIVKASVAPAIPQRAVSSVTSNVLNSSRPPPHDLRNMGWQLAASHSYTRSQPVPVFHASSVDRETSTWFDSSVDTVDSALGSSEVLLPTYSTDVVGATDVNFNRLAISSPTEASERSSRSSENGDMKTSFLNESSKPFEMSDYYKYSTKYRSQKREKVATSKKPEAPKIHRVNGTTNLRQDVVARPCVPEVKGSHPPTPDTTSFSLPDETEPVPKLPPKLRPILNGCSVMNNSALTMPEKQRENSSDILNGNSRNGNQEAWMQNSSNCNLR</sequence>
<reference evidence="2" key="1">
    <citation type="submission" date="2021-06" db="EMBL/GenBank/DDBJ databases">
        <authorList>
            <person name="Hodson N. C."/>
            <person name="Mongue J. A."/>
            <person name="Jaron S. K."/>
        </authorList>
    </citation>
    <scope>NUCLEOTIDE SEQUENCE</scope>
</reference>
<organism evidence="2 3">
    <name type="scientific">Allacma fusca</name>
    <dbReference type="NCBI Taxonomy" id="39272"/>
    <lineage>
        <taxon>Eukaryota</taxon>
        <taxon>Metazoa</taxon>
        <taxon>Ecdysozoa</taxon>
        <taxon>Arthropoda</taxon>
        <taxon>Hexapoda</taxon>
        <taxon>Collembola</taxon>
        <taxon>Symphypleona</taxon>
        <taxon>Sminthuridae</taxon>
        <taxon>Allacma</taxon>
    </lineage>
</organism>
<feature type="region of interest" description="Disordered" evidence="1">
    <location>
        <begin position="338"/>
        <end position="361"/>
    </location>
</feature>
<feature type="region of interest" description="Disordered" evidence="1">
    <location>
        <begin position="466"/>
        <end position="500"/>
    </location>
</feature>
<feature type="region of interest" description="Disordered" evidence="1">
    <location>
        <begin position="417"/>
        <end position="453"/>
    </location>
</feature>
<accession>A0A8J2NGG6</accession>
<feature type="compositionally biased region" description="Polar residues" evidence="1">
    <location>
        <begin position="475"/>
        <end position="500"/>
    </location>
</feature>
<proteinExistence type="predicted"/>
<evidence type="ECO:0000256" key="1">
    <source>
        <dbReference type="SAM" id="MobiDB-lite"/>
    </source>
</evidence>
<feature type="compositionally biased region" description="Basic and acidic residues" evidence="1">
    <location>
        <begin position="342"/>
        <end position="354"/>
    </location>
</feature>
<dbReference type="Proteomes" id="UP000708208">
    <property type="component" value="Unassembled WGS sequence"/>
</dbReference>
<keyword evidence="3" id="KW-1185">Reference proteome</keyword>